<reference evidence="1" key="1">
    <citation type="journal article" date="2015" name="Nature">
        <title>Complex archaea that bridge the gap between prokaryotes and eukaryotes.</title>
        <authorList>
            <person name="Spang A."/>
            <person name="Saw J.H."/>
            <person name="Jorgensen S.L."/>
            <person name="Zaremba-Niedzwiedzka K."/>
            <person name="Martijn J."/>
            <person name="Lind A.E."/>
            <person name="van Eijk R."/>
            <person name="Schleper C."/>
            <person name="Guy L."/>
            <person name="Ettema T.J."/>
        </authorList>
    </citation>
    <scope>NUCLEOTIDE SEQUENCE</scope>
</reference>
<accession>A0A0F9MI88</accession>
<evidence type="ECO:0000313" key="1">
    <source>
        <dbReference type="EMBL" id="KKM76415.1"/>
    </source>
</evidence>
<organism evidence="1">
    <name type="scientific">marine sediment metagenome</name>
    <dbReference type="NCBI Taxonomy" id="412755"/>
    <lineage>
        <taxon>unclassified sequences</taxon>
        <taxon>metagenomes</taxon>
        <taxon>ecological metagenomes</taxon>
    </lineage>
</organism>
<dbReference type="EMBL" id="LAZR01008812">
    <property type="protein sequence ID" value="KKM76415.1"/>
    <property type="molecule type" value="Genomic_DNA"/>
</dbReference>
<gene>
    <name evidence="1" type="ORF">LCGC14_1380300</name>
</gene>
<dbReference type="AlphaFoldDB" id="A0A0F9MI88"/>
<sequence>MNYPTRRQFRTNWGYQRELRKWRVWNRERIATVMSLNQSSRADYYFGGEDGKTRQFCRVQAGELLGNIDSEEDEFRRYYESADRAIQVAGGG</sequence>
<name>A0A0F9MI88_9ZZZZ</name>
<protein>
    <submittedName>
        <fullName evidence="1">Uncharacterized protein</fullName>
    </submittedName>
</protein>
<proteinExistence type="predicted"/>
<comment type="caution">
    <text evidence="1">The sequence shown here is derived from an EMBL/GenBank/DDBJ whole genome shotgun (WGS) entry which is preliminary data.</text>
</comment>